<evidence type="ECO:0000256" key="2">
    <source>
        <dbReference type="SAM" id="Phobius"/>
    </source>
</evidence>
<keyword evidence="2" id="KW-0472">Membrane</keyword>
<feature type="non-terminal residue" evidence="3">
    <location>
        <position position="131"/>
    </location>
</feature>
<dbReference type="AlphaFoldDB" id="A0A0C9WZ48"/>
<feature type="transmembrane region" description="Helical" evidence="2">
    <location>
        <begin position="37"/>
        <end position="64"/>
    </location>
</feature>
<protein>
    <submittedName>
        <fullName evidence="3">Uncharacterized protein</fullName>
    </submittedName>
</protein>
<feature type="non-terminal residue" evidence="3">
    <location>
        <position position="1"/>
    </location>
</feature>
<keyword evidence="4" id="KW-1185">Reference proteome</keyword>
<name>A0A0C9WZ48_9AGAR</name>
<feature type="region of interest" description="Disordered" evidence="1">
    <location>
        <begin position="97"/>
        <end position="131"/>
    </location>
</feature>
<gene>
    <name evidence="3" type="ORF">K443DRAFT_643734</name>
</gene>
<sequence>SIYDLAAQLVHAAARHVANKFLPTLALVFELEEPSQVLLFLTFILLVTPDLLLLLHIAISNVIVMVSDAMEVSQPEPCSPLLPLGITQIQTQYQKQSHIRQAAPFKSGPAPDSSPPLLHALPTEHSKDCWT</sequence>
<evidence type="ECO:0000313" key="4">
    <source>
        <dbReference type="Proteomes" id="UP000054477"/>
    </source>
</evidence>
<evidence type="ECO:0000256" key="1">
    <source>
        <dbReference type="SAM" id="MobiDB-lite"/>
    </source>
</evidence>
<dbReference type="HOGENOM" id="CLU_1943131_0_0_1"/>
<keyword evidence="2" id="KW-0812">Transmembrane</keyword>
<accession>A0A0C9WZ48</accession>
<reference evidence="4" key="2">
    <citation type="submission" date="2015-01" db="EMBL/GenBank/DDBJ databases">
        <title>Evolutionary Origins and Diversification of the Mycorrhizal Mutualists.</title>
        <authorList>
            <consortium name="DOE Joint Genome Institute"/>
            <consortium name="Mycorrhizal Genomics Consortium"/>
            <person name="Kohler A."/>
            <person name="Kuo A."/>
            <person name="Nagy L.G."/>
            <person name="Floudas D."/>
            <person name="Copeland A."/>
            <person name="Barry K.W."/>
            <person name="Cichocki N."/>
            <person name="Veneault-Fourrey C."/>
            <person name="LaButti K."/>
            <person name="Lindquist E.A."/>
            <person name="Lipzen A."/>
            <person name="Lundell T."/>
            <person name="Morin E."/>
            <person name="Murat C."/>
            <person name="Riley R."/>
            <person name="Ohm R."/>
            <person name="Sun H."/>
            <person name="Tunlid A."/>
            <person name="Henrissat B."/>
            <person name="Grigoriev I.V."/>
            <person name="Hibbett D.S."/>
            <person name="Martin F."/>
        </authorList>
    </citation>
    <scope>NUCLEOTIDE SEQUENCE [LARGE SCALE GENOMIC DNA]</scope>
    <source>
        <strain evidence="4">LaAM-08-1</strain>
    </source>
</reference>
<reference evidence="3 4" key="1">
    <citation type="submission" date="2014-04" db="EMBL/GenBank/DDBJ databases">
        <authorList>
            <consortium name="DOE Joint Genome Institute"/>
            <person name="Kuo A."/>
            <person name="Kohler A."/>
            <person name="Nagy L.G."/>
            <person name="Floudas D."/>
            <person name="Copeland A."/>
            <person name="Barry K.W."/>
            <person name="Cichocki N."/>
            <person name="Veneault-Fourrey C."/>
            <person name="LaButti K."/>
            <person name="Lindquist E.A."/>
            <person name="Lipzen A."/>
            <person name="Lundell T."/>
            <person name="Morin E."/>
            <person name="Murat C."/>
            <person name="Sun H."/>
            <person name="Tunlid A."/>
            <person name="Henrissat B."/>
            <person name="Grigoriev I.V."/>
            <person name="Hibbett D.S."/>
            <person name="Martin F."/>
            <person name="Nordberg H.P."/>
            <person name="Cantor M.N."/>
            <person name="Hua S.X."/>
        </authorList>
    </citation>
    <scope>NUCLEOTIDE SEQUENCE [LARGE SCALE GENOMIC DNA]</scope>
    <source>
        <strain evidence="3 4">LaAM-08-1</strain>
    </source>
</reference>
<keyword evidence="2" id="KW-1133">Transmembrane helix</keyword>
<organism evidence="3 4">
    <name type="scientific">Laccaria amethystina LaAM-08-1</name>
    <dbReference type="NCBI Taxonomy" id="1095629"/>
    <lineage>
        <taxon>Eukaryota</taxon>
        <taxon>Fungi</taxon>
        <taxon>Dikarya</taxon>
        <taxon>Basidiomycota</taxon>
        <taxon>Agaricomycotina</taxon>
        <taxon>Agaricomycetes</taxon>
        <taxon>Agaricomycetidae</taxon>
        <taxon>Agaricales</taxon>
        <taxon>Agaricineae</taxon>
        <taxon>Hydnangiaceae</taxon>
        <taxon>Laccaria</taxon>
    </lineage>
</organism>
<feature type="compositionally biased region" description="Basic and acidic residues" evidence="1">
    <location>
        <begin position="122"/>
        <end position="131"/>
    </location>
</feature>
<proteinExistence type="predicted"/>
<evidence type="ECO:0000313" key="3">
    <source>
        <dbReference type="EMBL" id="KIK05050.1"/>
    </source>
</evidence>
<dbReference type="EMBL" id="KN838564">
    <property type="protein sequence ID" value="KIK05050.1"/>
    <property type="molecule type" value="Genomic_DNA"/>
</dbReference>
<dbReference type="Proteomes" id="UP000054477">
    <property type="component" value="Unassembled WGS sequence"/>
</dbReference>